<dbReference type="SMART" id="SM00732">
    <property type="entry name" value="YqgFc"/>
    <property type="match status" value="1"/>
</dbReference>
<dbReference type="Gene3D" id="1.10.3500.10">
    <property type="entry name" value="Tex N-terminal region-like"/>
    <property type="match status" value="1"/>
</dbReference>
<organism evidence="2 3">
    <name type="scientific">Pseudolycoriella hygida</name>
    <dbReference type="NCBI Taxonomy" id="35572"/>
    <lineage>
        <taxon>Eukaryota</taxon>
        <taxon>Metazoa</taxon>
        <taxon>Ecdysozoa</taxon>
        <taxon>Arthropoda</taxon>
        <taxon>Hexapoda</taxon>
        <taxon>Insecta</taxon>
        <taxon>Pterygota</taxon>
        <taxon>Neoptera</taxon>
        <taxon>Endopterygota</taxon>
        <taxon>Diptera</taxon>
        <taxon>Nematocera</taxon>
        <taxon>Sciaroidea</taxon>
        <taxon>Sciaridae</taxon>
        <taxon>Pseudolycoriella</taxon>
    </lineage>
</organism>
<dbReference type="GO" id="GO:0006412">
    <property type="term" value="P:translation"/>
    <property type="evidence" value="ECO:0007669"/>
    <property type="project" value="TreeGrafter"/>
</dbReference>
<dbReference type="Gene3D" id="3.60.10.10">
    <property type="entry name" value="Endonuclease/exonuclease/phosphatase"/>
    <property type="match status" value="1"/>
</dbReference>
<dbReference type="InterPro" id="IPR050437">
    <property type="entry name" value="Ribos_protein_bS1-like"/>
</dbReference>
<dbReference type="PANTHER" id="PTHR10724">
    <property type="entry name" value="30S RIBOSOMAL PROTEIN S1"/>
    <property type="match status" value="1"/>
</dbReference>
<feature type="domain" description="YqgF/RNase H-like" evidence="1">
    <location>
        <begin position="159"/>
        <end position="258"/>
    </location>
</feature>
<dbReference type="InterPro" id="IPR041692">
    <property type="entry name" value="HHH_9"/>
</dbReference>
<dbReference type="InterPro" id="IPR010994">
    <property type="entry name" value="RuvA_2-like"/>
</dbReference>
<dbReference type="SUPFAM" id="SSF56219">
    <property type="entry name" value="DNase I-like"/>
    <property type="match status" value="1"/>
</dbReference>
<evidence type="ECO:0000259" key="1">
    <source>
        <dbReference type="SMART" id="SM00732"/>
    </source>
</evidence>
<dbReference type="Gene3D" id="3.30.420.140">
    <property type="entry name" value="YqgF/RNase H-like domain"/>
    <property type="match status" value="1"/>
</dbReference>
<dbReference type="PANTHER" id="PTHR10724:SF10">
    <property type="entry name" value="S1 RNA-BINDING DOMAIN-CONTAINING PROTEIN 1"/>
    <property type="match status" value="1"/>
</dbReference>
<dbReference type="InterPro" id="IPR032639">
    <property type="entry name" value="Tex_YqgF"/>
</dbReference>
<reference evidence="2" key="1">
    <citation type="submission" date="2022-07" db="EMBL/GenBank/DDBJ databases">
        <authorList>
            <person name="Trinca V."/>
            <person name="Uliana J.V.C."/>
            <person name="Torres T.T."/>
            <person name="Ward R.J."/>
            <person name="Monesi N."/>
        </authorList>
    </citation>
    <scope>NUCLEOTIDE SEQUENCE</scope>
    <source>
        <strain evidence="2">HSMRA1968</strain>
        <tissue evidence="2">Whole embryos</tissue>
    </source>
</reference>
<dbReference type="InterPro" id="IPR012337">
    <property type="entry name" value="RNaseH-like_sf"/>
</dbReference>
<dbReference type="GO" id="GO:0006139">
    <property type="term" value="P:nucleobase-containing compound metabolic process"/>
    <property type="evidence" value="ECO:0007669"/>
    <property type="project" value="InterPro"/>
</dbReference>
<dbReference type="SUPFAM" id="SSF53098">
    <property type="entry name" value="Ribonuclease H-like"/>
    <property type="match status" value="1"/>
</dbReference>
<dbReference type="FunFam" id="1.10.150.310:FF:000002">
    <property type="entry name" value="Putative transcription modulator/accessory protein"/>
    <property type="match status" value="1"/>
</dbReference>
<dbReference type="Proteomes" id="UP001151699">
    <property type="component" value="Chromosome X"/>
</dbReference>
<evidence type="ECO:0000313" key="3">
    <source>
        <dbReference type="Proteomes" id="UP001151699"/>
    </source>
</evidence>
<gene>
    <name evidence="2" type="primary">SRBD1_1</name>
    <name evidence="2" type="ORF">Bhyg_11608</name>
</gene>
<sequence length="1123" mass="127596">MTQILVCRLKGNGICLHSKLVKPSKSNPSSSNTDENVDKFQIYHDFNSNIDKIKPHQILAINRGEAQKILKVTIILPDRCKSTLYDFLYEKYFLRNGVSYSERKELLKLSFNEYISKKLQPLITRRVRKDLTKSAEKASIDVFATNLKQLLLTSPLKSQRILGIDPGFTNGCKIAMISECTDVLATDVIYPHTKNNQNCGQKLANMLAKYNCTTIALGNGTACRETEKWLSDLFDKRILDSKRIRYSIVNEQGASIYSCTELAKKEFPDMDVNVISAVSIARRLSDPLGELVKVEPKHLGIGMYQHDINERFLSESLDEVVMECVSFVGVDVNTTSVTLLRRVAGLTQTRAENIFKHRTENGPFKSREEIKKVKLIGEKTYEQCAGFLRIEPPAENSAKYNHLDSTWIHPESYSLAEQIMKKCNVKKKDIGSSKFISEINRFKVENSTEKLAREFNTPKERIEVVLDALGREISRDYREDLLKEPVFKQGLTKMSDLLVNSAVSGAIVNVTHFGCFVDIGVGRDALIHSTTSVVRCEVHMNFAMTEQGALDEFYNVQFHYSTGDRYFIFGHSLPNNRYFIREVLPDGKVGIVSDEGQLDDFYEVMFHYNIGDEDFLYSHSSYTKNYNIRRLTKDGKMGARTDGSRLYNFFGSNIPFTIDGKTYLYSQSRHENIWVITNLLSDGTNPPVHVDAGTMTNFYNHLTIFTIDGDLYLYGLSNDDWKVSIRELKSGGKLGPSIHDRAAASTSEKDYTTNLFTISLEGKEYLFGQNPFNDYWYIREFDGNRLDVGNVVSDGYWDKYYAVHFPIYIGNKVYLYRQNYNGKWSIHELTTCTTDAFVQRRSTSRNYHLAAWNMQGRLEGGDGDNKWTLILLPWMRGLRGARRVDVMALQECGSLPRTTRSLADRAPETYVDVPNSTGNDQMEITQNLWGRSLETDSGSRQNDFYVYHVANVQRNIDNQRNDRTELAIVSVVRADEVLVVGPGGAATRPMIGIRIGNDFFFSLHAGAHENNEVPVLMAALDAHMRRRIQFNPDITYTVLGDFNRVPRALGLDRPPRNVNRQVARPQHATQGRAGLLQRVLDYAIVSGRSTDIQVDTSTSGSTISDHIIVFFLLSLQRERPRCG</sequence>
<protein>
    <submittedName>
        <fullName evidence="2">S1 RNA-binding domain-containing protein 1</fullName>
    </submittedName>
</protein>
<comment type="caution">
    <text evidence="2">The sequence shown here is derived from an EMBL/GenBank/DDBJ whole genome shotgun (WGS) entry which is preliminary data.</text>
</comment>
<dbReference type="SUPFAM" id="SSF158832">
    <property type="entry name" value="Tex N-terminal region-like"/>
    <property type="match status" value="1"/>
</dbReference>
<proteinExistence type="predicted"/>
<dbReference type="Pfam" id="PF12836">
    <property type="entry name" value="HHH_3"/>
    <property type="match status" value="1"/>
</dbReference>
<dbReference type="InterPro" id="IPR006641">
    <property type="entry name" value="YqgF/RNaseH-like_dom"/>
</dbReference>
<dbReference type="InterPro" id="IPR036691">
    <property type="entry name" value="Endo/exonu/phosph_ase_sf"/>
</dbReference>
<dbReference type="InterPro" id="IPR005135">
    <property type="entry name" value="Endo/exonuclease/phosphatase"/>
</dbReference>
<dbReference type="FunFam" id="3.30.420.140:FF:000001">
    <property type="entry name" value="RNA-binding transcriptional accessory protein"/>
    <property type="match status" value="1"/>
</dbReference>
<dbReference type="GO" id="GO:0003735">
    <property type="term" value="F:structural constituent of ribosome"/>
    <property type="evidence" value="ECO:0007669"/>
    <property type="project" value="TreeGrafter"/>
</dbReference>
<dbReference type="InterPro" id="IPR023323">
    <property type="entry name" value="Tex-like_dom_sf"/>
</dbReference>
<dbReference type="Gene3D" id="1.10.150.310">
    <property type="entry name" value="Tex RuvX-like domain-like"/>
    <property type="match status" value="1"/>
</dbReference>
<dbReference type="SUPFAM" id="SSF50249">
    <property type="entry name" value="Nucleic acid-binding proteins"/>
    <property type="match status" value="1"/>
</dbReference>
<dbReference type="Gene3D" id="2.40.50.140">
    <property type="entry name" value="Nucleic acid-binding proteins"/>
    <property type="match status" value="1"/>
</dbReference>
<dbReference type="Pfam" id="PF22706">
    <property type="entry name" value="Tex_central_region"/>
    <property type="match status" value="1"/>
</dbReference>
<dbReference type="GO" id="GO:0003729">
    <property type="term" value="F:mRNA binding"/>
    <property type="evidence" value="ECO:0007669"/>
    <property type="project" value="TreeGrafter"/>
</dbReference>
<dbReference type="InterPro" id="IPR012340">
    <property type="entry name" value="NA-bd_OB-fold"/>
</dbReference>
<dbReference type="AlphaFoldDB" id="A0A9Q0MXI3"/>
<dbReference type="GO" id="GO:0003824">
    <property type="term" value="F:catalytic activity"/>
    <property type="evidence" value="ECO:0007669"/>
    <property type="project" value="InterPro"/>
</dbReference>
<dbReference type="Pfam" id="PF17674">
    <property type="entry name" value="HHH_9"/>
    <property type="match status" value="1"/>
</dbReference>
<dbReference type="OrthoDB" id="995477at2759"/>
<dbReference type="InterPro" id="IPR055179">
    <property type="entry name" value="Tex-like_central_region"/>
</dbReference>
<keyword evidence="3" id="KW-1185">Reference proteome</keyword>
<dbReference type="InterPro" id="IPR037027">
    <property type="entry name" value="YqgF/RNaseH-like_dom_sf"/>
</dbReference>
<dbReference type="EMBL" id="WJQU01000003">
    <property type="protein sequence ID" value="KAJ6638870.1"/>
    <property type="molecule type" value="Genomic_DNA"/>
</dbReference>
<dbReference type="Pfam" id="PF03372">
    <property type="entry name" value="Exo_endo_phos"/>
    <property type="match status" value="1"/>
</dbReference>
<dbReference type="SUPFAM" id="SSF47781">
    <property type="entry name" value="RuvA domain 2-like"/>
    <property type="match status" value="2"/>
</dbReference>
<dbReference type="Pfam" id="PF16921">
    <property type="entry name" value="Tex_YqgF"/>
    <property type="match status" value="1"/>
</dbReference>
<accession>A0A9Q0MXI3</accession>
<evidence type="ECO:0000313" key="2">
    <source>
        <dbReference type="EMBL" id="KAJ6638870.1"/>
    </source>
</evidence>
<name>A0A9Q0MXI3_9DIPT</name>